<comment type="function">
    <text evidence="6">Catalyzes the reductive methylation of 2'-deoxyuridine-5'-monophosphate (dUMP) to 2'-deoxythymidine-5'-monophosphate (dTMP) while utilizing 5,10-methylenetetrahydrofolate (mTHF) as the methyl donor and reductant in the reaction, yielding dihydrofolate (DHF) as a by-product. This enzymatic reaction provides an intracellular de novo source of dTMP, an essential precursor for DNA biosynthesis.</text>
</comment>
<dbReference type="GO" id="GO:0005829">
    <property type="term" value="C:cytosol"/>
    <property type="evidence" value="ECO:0007669"/>
    <property type="project" value="TreeGrafter"/>
</dbReference>
<dbReference type="PRINTS" id="PR00108">
    <property type="entry name" value="THYMDSNTHASE"/>
</dbReference>
<name>W1S1Y5_9GAMM</name>
<dbReference type="SUPFAM" id="SSF55831">
    <property type="entry name" value="Thymidylate synthase/dCMP hydroxymethylase"/>
    <property type="match status" value="1"/>
</dbReference>
<gene>
    <name evidence="6" type="primary">thyA</name>
    <name evidence="9" type="ORF">D104_06485</name>
</gene>
<evidence type="ECO:0000313" key="10">
    <source>
        <dbReference type="Proteomes" id="UP000018857"/>
    </source>
</evidence>
<feature type="binding site" description="in other chain" evidence="6">
    <location>
        <position position="48"/>
    </location>
    <ligand>
        <name>dUMP</name>
        <dbReference type="ChEBI" id="CHEBI:246422"/>
        <note>ligand shared between dimeric partners</note>
    </ligand>
</feature>
<evidence type="ECO:0000256" key="3">
    <source>
        <dbReference type="ARBA" id="ARBA00022603"/>
    </source>
</evidence>
<keyword evidence="5 6" id="KW-0545">Nucleotide biosynthesis</keyword>
<feature type="binding site" description="in other chain" evidence="6">
    <location>
        <begin position="206"/>
        <end position="209"/>
    </location>
    <ligand>
        <name>dUMP</name>
        <dbReference type="ChEBI" id="CHEBI:246422"/>
        <note>ligand shared between dimeric partners</note>
    </ligand>
</feature>
<feature type="binding site" evidence="6">
    <location>
        <position position="209"/>
    </location>
    <ligand>
        <name>(6R)-5,10-methylene-5,6,7,8-tetrahydrofolate</name>
        <dbReference type="ChEBI" id="CHEBI:15636"/>
    </ligand>
</feature>
<evidence type="ECO:0000256" key="6">
    <source>
        <dbReference type="HAMAP-Rule" id="MF_00008"/>
    </source>
</evidence>
<evidence type="ECO:0000256" key="7">
    <source>
        <dbReference type="PROSITE-ProRule" id="PRU10016"/>
    </source>
</evidence>
<dbReference type="STRING" id="1208321.D104_06485"/>
<comment type="catalytic activity">
    <reaction evidence="6">
        <text>dUMP + (6R)-5,10-methylene-5,6,7,8-tetrahydrofolate = 7,8-dihydrofolate + dTMP</text>
        <dbReference type="Rhea" id="RHEA:12104"/>
        <dbReference type="ChEBI" id="CHEBI:15636"/>
        <dbReference type="ChEBI" id="CHEBI:57451"/>
        <dbReference type="ChEBI" id="CHEBI:63528"/>
        <dbReference type="ChEBI" id="CHEBI:246422"/>
        <dbReference type="EC" id="2.1.1.45"/>
    </reaction>
</comment>
<dbReference type="PANTHER" id="PTHR11548">
    <property type="entry name" value="THYMIDYLATE SYNTHASE 1"/>
    <property type="match status" value="1"/>
</dbReference>
<evidence type="ECO:0000256" key="2">
    <source>
        <dbReference type="ARBA" id="ARBA00022490"/>
    </source>
</evidence>
<dbReference type="Gene3D" id="3.30.572.10">
    <property type="entry name" value="Thymidylate synthase/dCMP hydroxymethylase domain"/>
    <property type="match status" value="1"/>
</dbReference>
<evidence type="ECO:0000256" key="1">
    <source>
        <dbReference type="ARBA" id="ARBA00011947"/>
    </source>
</evidence>
<dbReference type="InterPro" id="IPR000398">
    <property type="entry name" value="Thymidylate_synthase"/>
</dbReference>
<dbReference type="AlphaFoldDB" id="W1S1Y5"/>
<dbReference type="InterPro" id="IPR036926">
    <property type="entry name" value="Thymidate_synth/dCMP_Mease_sf"/>
</dbReference>
<keyword evidence="4 6" id="KW-0808">Transferase</keyword>
<dbReference type="InterPro" id="IPR045097">
    <property type="entry name" value="Thymidate_synth/dCMP_Mease"/>
</dbReference>
<dbReference type="InterPro" id="IPR023451">
    <property type="entry name" value="Thymidate_synth/dCMP_Mease_dom"/>
</dbReference>
<dbReference type="GO" id="GO:0006235">
    <property type="term" value="P:dTTP biosynthetic process"/>
    <property type="evidence" value="ECO:0007669"/>
    <property type="project" value="UniProtKB-UniRule"/>
</dbReference>
<comment type="similarity">
    <text evidence="6">Belongs to the thymidylate synthase family. Bacterial-type ThyA subfamily.</text>
</comment>
<protein>
    <recommendedName>
        <fullName evidence="1 6">Thymidylate synthase</fullName>
        <shortName evidence="6">TS</shortName>
        <shortName evidence="6">TSase</shortName>
        <ecNumber evidence="1 6">2.1.1.45</ecNumber>
    </recommendedName>
</protein>
<dbReference type="NCBIfam" id="TIGR03284">
    <property type="entry name" value="thym_sym"/>
    <property type="match status" value="1"/>
</dbReference>
<dbReference type="GO" id="GO:0004799">
    <property type="term" value="F:thymidylate synthase activity"/>
    <property type="evidence" value="ECO:0007669"/>
    <property type="project" value="UniProtKB-UniRule"/>
</dbReference>
<dbReference type="PATRIC" id="fig|1208321.3.peg.1286"/>
<dbReference type="Pfam" id="PF00303">
    <property type="entry name" value="Thymidylat_synt"/>
    <property type="match status" value="1"/>
</dbReference>
<reference evidence="9 10" key="1">
    <citation type="journal article" date="2014" name="Genome Announc.">
        <title>Draft Genome Sequence of Marinomonas sp. Strain D104, a Polycyclic Aromatic Hydrocarbon-Degrading Bacterium from the Deep-Sea Sediment of the Arctic Ocean.</title>
        <authorList>
            <person name="Dong C."/>
            <person name="Bai X."/>
            <person name="Lai Q."/>
            <person name="Xie Y."/>
            <person name="Chen X."/>
            <person name="Shao Z."/>
        </authorList>
    </citation>
    <scope>NUCLEOTIDE SEQUENCE [LARGE SCALE GENOMIC DNA]</scope>
    <source>
        <strain evidence="9 10">D104</strain>
    </source>
</reference>
<dbReference type="PROSITE" id="PS00091">
    <property type="entry name" value="THYMIDYLATE_SYNTHASE"/>
    <property type="match status" value="1"/>
</dbReference>
<comment type="subunit">
    <text evidence="6">Homodimer.</text>
</comment>
<organism evidence="9 10">
    <name type="scientific">Marinomonas profundimaris</name>
    <dbReference type="NCBI Taxonomy" id="1208321"/>
    <lineage>
        <taxon>Bacteria</taxon>
        <taxon>Pseudomonadati</taxon>
        <taxon>Pseudomonadota</taxon>
        <taxon>Gammaproteobacteria</taxon>
        <taxon>Oceanospirillales</taxon>
        <taxon>Oceanospirillaceae</taxon>
        <taxon>Marinomonas</taxon>
    </lineage>
</organism>
<dbReference type="CDD" id="cd00351">
    <property type="entry name" value="TS_Pyrimidine_HMase"/>
    <property type="match status" value="1"/>
</dbReference>
<dbReference type="GO" id="GO:0006231">
    <property type="term" value="P:dTMP biosynthetic process"/>
    <property type="evidence" value="ECO:0007669"/>
    <property type="project" value="UniProtKB-UniRule"/>
</dbReference>
<comment type="pathway">
    <text evidence="6">Pyrimidine metabolism; dTTP biosynthesis.</text>
</comment>
<keyword evidence="10" id="KW-1185">Reference proteome</keyword>
<evidence type="ECO:0000259" key="8">
    <source>
        <dbReference type="Pfam" id="PF00303"/>
    </source>
</evidence>
<feature type="binding site" description="in other chain" evidence="6">
    <location>
        <begin position="247"/>
        <end position="249"/>
    </location>
    <ligand>
        <name>dUMP</name>
        <dbReference type="ChEBI" id="CHEBI:246422"/>
        <note>ligand shared between dimeric partners</note>
    </ligand>
</feature>
<dbReference type="eggNOG" id="COG0207">
    <property type="taxonomic scope" value="Bacteria"/>
</dbReference>
<comment type="caution">
    <text evidence="6">Lacks conserved residue(s) required for the propagation of feature annotation.</text>
</comment>
<proteinExistence type="inferred from homology"/>
<keyword evidence="2 6" id="KW-0963">Cytoplasm</keyword>
<dbReference type="HAMAP" id="MF_00008">
    <property type="entry name" value="Thymidy_synth_bact"/>
    <property type="match status" value="1"/>
</dbReference>
<sequence length="309" mass="35441">MHFLETLLGMQNRTPFITTQEYKAAQMKQYLDLCERIVDEGEWVNNERTGKRCLTVINADLTYDVSKGEFPLVTTRKSFWKSAIAEIIGYLRGYDNAADFRALGTKTWDANANQNEVWLNNPYRKGEDDMGLCYGAIGRNFPKPDGGHIDLLKQIIDDLTRGVDNRGEILTFYHPGAFHMACLRPCMYSHHFSLLGDTLYLNSTQRSCDVPLGLNFNMVQVYVLLAIVAQITGKKPGKAFHKIVNAHIYEDQLELMRDVQLKREPYPLPTLKINPEIKTLKDIETWVTMADFEVEGYQFHEPIAYPFSV</sequence>
<comment type="caution">
    <text evidence="9">The sequence shown here is derived from an EMBL/GenBank/DDBJ whole genome shotgun (WGS) entry which is preliminary data.</text>
</comment>
<dbReference type="EC" id="2.1.1.45" evidence="1 6"/>
<dbReference type="EMBL" id="AYOZ01000009">
    <property type="protein sequence ID" value="ETI61113.1"/>
    <property type="molecule type" value="Genomic_DNA"/>
</dbReference>
<feature type="binding site" description="in other chain" evidence="6">
    <location>
        <position position="217"/>
    </location>
    <ligand>
        <name>dUMP</name>
        <dbReference type="ChEBI" id="CHEBI:246422"/>
        <note>ligand shared between dimeric partners</note>
    </ligand>
</feature>
<feature type="active site" evidence="7">
    <location>
        <position position="186"/>
    </location>
</feature>
<feature type="domain" description="Thymidylate synthase/dCMP hydroxymethylase" evidence="8">
    <location>
        <begin position="28"/>
        <end position="309"/>
    </location>
</feature>
<dbReference type="PANTHER" id="PTHR11548:SF9">
    <property type="entry name" value="THYMIDYLATE SYNTHASE"/>
    <property type="match status" value="1"/>
</dbReference>
<dbReference type="GO" id="GO:0032259">
    <property type="term" value="P:methylation"/>
    <property type="evidence" value="ECO:0007669"/>
    <property type="project" value="UniProtKB-KW"/>
</dbReference>
<evidence type="ECO:0000313" key="9">
    <source>
        <dbReference type="EMBL" id="ETI61113.1"/>
    </source>
</evidence>
<dbReference type="UniPathway" id="UPA00575"/>
<feature type="binding site" evidence="6">
    <location>
        <position position="308"/>
    </location>
    <ligand>
        <name>(6R)-5,10-methylene-5,6,7,8-tetrahydrofolate</name>
        <dbReference type="ChEBI" id="CHEBI:15636"/>
    </ligand>
</feature>
<dbReference type="Proteomes" id="UP000018857">
    <property type="component" value="Unassembled WGS sequence"/>
</dbReference>
<comment type="subcellular location">
    <subcellularLocation>
        <location evidence="6">Cytoplasm</location>
    </subcellularLocation>
</comment>
<evidence type="ECO:0000256" key="5">
    <source>
        <dbReference type="ARBA" id="ARBA00022727"/>
    </source>
</evidence>
<dbReference type="InterPro" id="IPR020940">
    <property type="entry name" value="Thymidylate_synthase_AS"/>
</dbReference>
<keyword evidence="3 6" id="KW-0489">Methyltransferase</keyword>
<evidence type="ECO:0000256" key="4">
    <source>
        <dbReference type="ARBA" id="ARBA00022679"/>
    </source>
</evidence>
<feature type="active site" description="Nucleophile" evidence="6">
    <location>
        <position position="186"/>
    </location>
</feature>
<dbReference type="NCBIfam" id="NF002498">
    <property type="entry name" value="PRK01827.1-4"/>
    <property type="match status" value="1"/>
</dbReference>
<accession>W1S1Y5</accession>